<dbReference type="InterPro" id="IPR008927">
    <property type="entry name" value="6-PGluconate_DH-like_C_sf"/>
</dbReference>
<evidence type="ECO:0000256" key="2">
    <source>
        <dbReference type="ARBA" id="ARBA00048615"/>
    </source>
</evidence>
<comment type="catalytic activity">
    <reaction evidence="2">
        <text>D-mannitol 1-phosphate + NAD(+) = beta-D-fructose 6-phosphate + NADH + H(+)</text>
        <dbReference type="Rhea" id="RHEA:19661"/>
        <dbReference type="ChEBI" id="CHEBI:15378"/>
        <dbReference type="ChEBI" id="CHEBI:57540"/>
        <dbReference type="ChEBI" id="CHEBI:57634"/>
        <dbReference type="ChEBI" id="CHEBI:57945"/>
        <dbReference type="ChEBI" id="CHEBI:61381"/>
        <dbReference type="EC" id="1.1.1.17"/>
    </reaction>
</comment>
<dbReference type="InterPro" id="IPR000669">
    <property type="entry name" value="Mannitol_DH"/>
</dbReference>
<gene>
    <name evidence="6" type="ORF">NF556_02700</name>
</gene>
<dbReference type="SUPFAM" id="SSF51735">
    <property type="entry name" value="NAD(P)-binding Rossmann-fold domains"/>
    <property type="match status" value="1"/>
</dbReference>
<evidence type="ECO:0000259" key="4">
    <source>
        <dbReference type="Pfam" id="PF01232"/>
    </source>
</evidence>
<dbReference type="PANTHER" id="PTHR43362:SF1">
    <property type="entry name" value="MANNITOL DEHYDROGENASE 2-RELATED"/>
    <property type="match status" value="1"/>
</dbReference>
<keyword evidence="1" id="KW-0560">Oxidoreductase</keyword>
<evidence type="ECO:0000256" key="1">
    <source>
        <dbReference type="ARBA" id="ARBA00023002"/>
    </source>
</evidence>
<dbReference type="Gene3D" id="3.40.50.720">
    <property type="entry name" value="NAD(P)-binding Rossmann-like Domain"/>
    <property type="match status" value="1"/>
</dbReference>
<dbReference type="PRINTS" id="PR00084">
    <property type="entry name" value="MTLDHDRGNASE"/>
</dbReference>
<dbReference type="Pfam" id="PF08125">
    <property type="entry name" value="Mannitol_dh_C"/>
    <property type="match status" value="1"/>
</dbReference>
<protein>
    <submittedName>
        <fullName evidence="6">Mannitol dehydrogenase family protein</fullName>
    </submittedName>
</protein>
<reference evidence="6" key="1">
    <citation type="submission" date="2022-06" db="EMBL/GenBank/DDBJ databases">
        <title>Ornithinimicrobium HY1793.</title>
        <authorList>
            <person name="Huang Y."/>
        </authorList>
    </citation>
    <scope>NUCLEOTIDE SEQUENCE</scope>
    <source>
        <strain evidence="6">HY1793</strain>
    </source>
</reference>
<dbReference type="InterPro" id="IPR013118">
    <property type="entry name" value="Mannitol_DH_C"/>
</dbReference>
<proteinExistence type="predicted"/>
<dbReference type="Pfam" id="PF01232">
    <property type="entry name" value="Mannitol_dh"/>
    <property type="match status" value="1"/>
</dbReference>
<dbReference type="PANTHER" id="PTHR43362">
    <property type="entry name" value="MANNITOL DEHYDROGENASE DSF1-RELATED"/>
    <property type="match status" value="1"/>
</dbReference>
<dbReference type="EMBL" id="CP099489">
    <property type="protein sequence ID" value="USQ80591.1"/>
    <property type="molecule type" value="Genomic_DNA"/>
</dbReference>
<dbReference type="SUPFAM" id="SSF48179">
    <property type="entry name" value="6-phosphogluconate dehydrogenase C-terminal domain-like"/>
    <property type="match status" value="1"/>
</dbReference>
<feature type="domain" description="Mannitol dehydrogenase N-terminal" evidence="4">
    <location>
        <begin position="26"/>
        <end position="274"/>
    </location>
</feature>
<feature type="domain" description="Mannitol dehydrogenase C-terminal" evidence="5">
    <location>
        <begin position="281"/>
        <end position="444"/>
    </location>
</feature>
<dbReference type="InterPro" id="IPR050988">
    <property type="entry name" value="Mannitol_DH/Oxidoreductase"/>
</dbReference>
<dbReference type="InterPro" id="IPR013328">
    <property type="entry name" value="6PGD_dom2"/>
</dbReference>
<evidence type="ECO:0000259" key="5">
    <source>
        <dbReference type="Pfam" id="PF08125"/>
    </source>
</evidence>
<evidence type="ECO:0000313" key="6">
    <source>
        <dbReference type="EMBL" id="USQ80591.1"/>
    </source>
</evidence>
<sequence length="462" mass="49728">MSDPQSAAGGGRLSRQEHGRPAAPVRMVHLGVGNFFRAHQAWFTERSQDSAEWGYAAFTGRSAEVANALAEQEGLYTLLVREPDGDRPEVISSLSAVHAGDDIEALRGCFESSELALVTSTVTEAGYRRATGGGLDLQDPDVVADIEALRANPESNEVRTTPGRLVAGLLARASADAGPIALVPCDNVPDNGAMVARVVRDLATEVDPTLLDWIEGNVTVVTTMVDRITPRATDEDRETVADLLSVQDSQVVVTEPFSEWVLAGEFPRGRPEWPGAQFVDDVSKHEQRKLWLLNGSHSLMAYGASILGHETVSSAIADETVRGWVEEWWDVAARHLEVEAEDVVAYRQALVERFSNERIKHLLAQIAADGSQKVPIRFGPALAAEAAQGEVPVGATRPVAAWIAHLHGHGAPVTDAQQDTVSQLGQAEPAEAVRTVLGWMGIEEPAQSLIDQVLTQVGEFES</sequence>
<evidence type="ECO:0000256" key="3">
    <source>
        <dbReference type="SAM" id="MobiDB-lite"/>
    </source>
</evidence>
<dbReference type="Proteomes" id="UP001056455">
    <property type="component" value="Chromosome"/>
</dbReference>
<dbReference type="InterPro" id="IPR013131">
    <property type="entry name" value="Mannitol_DH_N"/>
</dbReference>
<feature type="region of interest" description="Disordered" evidence="3">
    <location>
        <begin position="1"/>
        <end position="20"/>
    </location>
</feature>
<dbReference type="InterPro" id="IPR036291">
    <property type="entry name" value="NAD(P)-bd_dom_sf"/>
</dbReference>
<evidence type="ECO:0000313" key="7">
    <source>
        <dbReference type="Proteomes" id="UP001056455"/>
    </source>
</evidence>
<keyword evidence="7" id="KW-1185">Reference proteome</keyword>
<organism evidence="6 7">
    <name type="scientific">Ornithinimicrobium faecis</name>
    <dbReference type="NCBI Taxonomy" id="2934158"/>
    <lineage>
        <taxon>Bacteria</taxon>
        <taxon>Bacillati</taxon>
        <taxon>Actinomycetota</taxon>
        <taxon>Actinomycetes</taxon>
        <taxon>Micrococcales</taxon>
        <taxon>Ornithinimicrobiaceae</taxon>
        <taxon>Ornithinimicrobium</taxon>
    </lineage>
</organism>
<accession>A0ABY4YUY4</accession>
<dbReference type="Gene3D" id="1.10.1040.10">
    <property type="entry name" value="N-(1-d-carboxylethyl)-l-norvaline Dehydrogenase, domain 2"/>
    <property type="match status" value="1"/>
</dbReference>
<dbReference type="RefSeq" id="WP_252593966.1">
    <property type="nucleotide sequence ID" value="NZ_CP099489.1"/>
</dbReference>
<name>A0ABY4YUY4_9MICO</name>